<proteinExistence type="inferred from homology"/>
<evidence type="ECO:0000313" key="3">
    <source>
        <dbReference type="EMBL" id="KZX16066.1"/>
    </source>
</evidence>
<protein>
    <submittedName>
        <fullName evidence="3">UDP-glucose 4-epimerase</fullName>
        <ecNumber evidence="3">5.1.3.2</ecNumber>
    </submittedName>
</protein>
<dbReference type="InterPro" id="IPR001509">
    <property type="entry name" value="Epimerase_deHydtase"/>
</dbReference>
<gene>
    <name evidence="3" type="primary">galE_2</name>
    <name evidence="3" type="ORF">MBCUT_10950</name>
</gene>
<dbReference type="SUPFAM" id="SSF51735">
    <property type="entry name" value="NAD(P)-binding Rossmann-fold domains"/>
    <property type="match status" value="1"/>
</dbReference>
<dbReference type="PANTHER" id="PTHR43000">
    <property type="entry name" value="DTDP-D-GLUCOSE 4,6-DEHYDRATASE-RELATED"/>
    <property type="match status" value="1"/>
</dbReference>
<reference evidence="3 4" key="1">
    <citation type="submission" date="2016-04" db="EMBL/GenBank/DDBJ databases">
        <title>Genome sequence of Methanobrevibacter cuticularis DSM 11139.</title>
        <authorList>
            <person name="Poehlein A."/>
            <person name="Seedorf H."/>
            <person name="Daniel R."/>
        </authorList>
    </citation>
    <scope>NUCLEOTIDE SEQUENCE [LARGE SCALE GENOMIC DNA]</scope>
    <source>
        <strain evidence="3 4">DSM 11139</strain>
    </source>
</reference>
<keyword evidence="4" id="KW-1185">Reference proteome</keyword>
<dbReference type="AlphaFoldDB" id="A0A166DXT9"/>
<dbReference type="InterPro" id="IPR036291">
    <property type="entry name" value="NAD(P)-bd_dom_sf"/>
</dbReference>
<accession>A0A166DXT9</accession>
<dbReference type="Proteomes" id="UP000077275">
    <property type="component" value="Unassembled WGS sequence"/>
</dbReference>
<comment type="similarity">
    <text evidence="1">Belongs to the NAD(P)-dependent epimerase/dehydratase family.</text>
</comment>
<dbReference type="GO" id="GO:0003978">
    <property type="term" value="F:UDP-glucose 4-epimerase activity"/>
    <property type="evidence" value="ECO:0007669"/>
    <property type="project" value="UniProtKB-EC"/>
</dbReference>
<dbReference type="OrthoDB" id="4907at2157"/>
<keyword evidence="3" id="KW-0413">Isomerase</keyword>
<comment type="caution">
    <text evidence="3">The sequence shown here is derived from an EMBL/GenBank/DDBJ whole genome shotgun (WGS) entry which is preliminary data.</text>
</comment>
<evidence type="ECO:0000313" key="4">
    <source>
        <dbReference type="Proteomes" id="UP000077275"/>
    </source>
</evidence>
<dbReference type="RefSeq" id="WP_067259687.1">
    <property type="nucleotide sequence ID" value="NZ_LWMW01000100.1"/>
</dbReference>
<dbReference type="PATRIC" id="fig|47311.3.peg.1207"/>
<dbReference type="EC" id="5.1.3.2" evidence="3"/>
<feature type="domain" description="NAD-dependent epimerase/dehydratase" evidence="2">
    <location>
        <begin position="5"/>
        <end position="238"/>
    </location>
</feature>
<dbReference type="EMBL" id="LWMW01000100">
    <property type="protein sequence ID" value="KZX16066.1"/>
    <property type="molecule type" value="Genomic_DNA"/>
</dbReference>
<sequence length="307" mass="35421">MEKNILLTGGTGFIGSQLAEDLLNDGKNLILLKRSYSNTWRIDNFMNSFPNLKIIDIDKVKMSEIFNSYNIEGILHLATYYTKFHKSNDIKDMIYSNVTFPTDLLENSVNSNTKYFVNTGSFGEYSLDKIPITEKTRITPFNLYSSTKVAFEDILKFYNHEYGIKTSSLKLFTPYGPKDDENKIIPYLIRHSLKKEKITIQSTSKKLDVIFVSDIIDAYKKTMNNIEKFENNENINIANGTSYSIRDIYSIINSFLGNTDVTFLESDLTEVKGDITKANKLINWHPHINLKEGLKLTIEFYKDKLNR</sequence>
<dbReference type="Pfam" id="PF01370">
    <property type="entry name" value="Epimerase"/>
    <property type="match status" value="1"/>
</dbReference>
<evidence type="ECO:0000256" key="1">
    <source>
        <dbReference type="ARBA" id="ARBA00007637"/>
    </source>
</evidence>
<organism evidence="3 4">
    <name type="scientific">Methanobrevibacter cuticularis</name>
    <dbReference type="NCBI Taxonomy" id="47311"/>
    <lineage>
        <taxon>Archaea</taxon>
        <taxon>Methanobacteriati</taxon>
        <taxon>Methanobacteriota</taxon>
        <taxon>Methanomada group</taxon>
        <taxon>Methanobacteria</taxon>
        <taxon>Methanobacteriales</taxon>
        <taxon>Methanobacteriaceae</taxon>
        <taxon>Methanobrevibacter</taxon>
    </lineage>
</organism>
<dbReference type="Gene3D" id="3.40.50.720">
    <property type="entry name" value="NAD(P)-binding Rossmann-like Domain"/>
    <property type="match status" value="1"/>
</dbReference>
<evidence type="ECO:0000259" key="2">
    <source>
        <dbReference type="Pfam" id="PF01370"/>
    </source>
</evidence>
<name>A0A166DXT9_9EURY</name>
<dbReference type="STRING" id="47311.MBCUT_10950"/>